<evidence type="ECO:0000313" key="9">
    <source>
        <dbReference type="Proteomes" id="UP000651977"/>
    </source>
</evidence>
<dbReference type="InterPro" id="IPR025657">
    <property type="entry name" value="RadC_JAB"/>
</dbReference>
<dbReference type="Pfam" id="PF04002">
    <property type="entry name" value="RadC"/>
    <property type="match status" value="1"/>
</dbReference>
<dbReference type="EMBL" id="BMDY01000008">
    <property type="protein sequence ID" value="GGB03688.1"/>
    <property type="molecule type" value="Genomic_DNA"/>
</dbReference>
<accession>A0ABQ1I2Y8</accession>
<dbReference type="PROSITE" id="PS01302">
    <property type="entry name" value="UPF0758"/>
    <property type="match status" value="1"/>
</dbReference>
<dbReference type="Proteomes" id="UP000651977">
    <property type="component" value="Unassembled WGS sequence"/>
</dbReference>
<dbReference type="InterPro" id="IPR010994">
    <property type="entry name" value="RuvA_2-like"/>
</dbReference>
<reference evidence="9" key="1">
    <citation type="journal article" date="2019" name="Int. J. Syst. Evol. Microbiol.">
        <title>The Global Catalogue of Microorganisms (GCM) 10K type strain sequencing project: providing services to taxonomists for standard genome sequencing and annotation.</title>
        <authorList>
            <consortium name="The Broad Institute Genomics Platform"/>
            <consortium name="The Broad Institute Genome Sequencing Center for Infectious Disease"/>
            <person name="Wu L."/>
            <person name="Ma J."/>
        </authorList>
    </citation>
    <scope>NUCLEOTIDE SEQUENCE [LARGE SCALE GENOMIC DNA]</scope>
    <source>
        <strain evidence="9">CGMCC 1.10131</strain>
    </source>
</reference>
<organism evidence="8 9">
    <name type="scientific">Agarivorans gilvus</name>
    <dbReference type="NCBI Taxonomy" id="680279"/>
    <lineage>
        <taxon>Bacteria</taxon>
        <taxon>Pseudomonadati</taxon>
        <taxon>Pseudomonadota</taxon>
        <taxon>Gammaproteobacteria</taxon>
        <taxon>Alteromonadales</taxon>
        <taxon>Alteromonadaceae</taxon>
        <taxon>Agarivorans</taxon>
    </lineage>
</organism>
<dbReference type="Gene3D" id="1.10.150.20">
    <property type="entry name" value="5' to 3' exonuclease, C-terminal subdomain"/>
    <property type="match status" value="1"/>
</dbReference>
<dbReference type="Gene3D" id="3.40.140.10">
    <property type="entry name" value="Cytidine Deaminase, domain 2"/>
    <property type="match status" value="1"/>
</dbReference>
<evidence type="ECO:0000256" key="3">
    <source>
        <dbReference type="ARBA" id="ARBA00022801"/>
    </source>
</evidence>
<proteinExistence type="inferred from homology"/>
<dbReference type="SUPFAM" id="SSF47781">
    <property type="entry name" value="RuvA domain 2-like"/>
    <property type="match status" value="1"/>
</dbReference>
<dbReference type="InterPro" id="IPR001405">
    <property type="entry name" value="UPF0758"/>
</dbReference>
<evidence type="ECO:0000256" key="5">
    <source>
        <dbReference type="ARBA" id="ARBA00023049"/>
    </source>
</evidence>
<dbReference type="InterPro" id="IPR020891">
    <property type="entry name" value="UPF0758_CS"/>
</dbReference>
<dbReference type="NCBIfam" id="NF000642">
    <property type="entry name" value="PRK00024.1"/>
    <property type="match status" value="1"/>
</dbReference>
<dbReference type="PROSITE" id="PS50249">
    <property type="entry name" value="MPN"/>
    <property type="match status" value="1"/>
</dbReference>
<dbReference type="SUPFAM" id="SSF102712">
    <property type="entry name" value="JAB1/MPN domain"/>
    <property type="match status" value="1"/>
</dbReference>
<dbReference type="InterPro" id="IPR046778">
    <property type="entry name" value="UPF0758_N"/>
</dbReference>
<protein>
    <submittedName>
        <fullName evidence="8">UPF0758 protein</fullName>
    </submittedName>
</protein>
<dbReference type="RefSeq" id="WP_055733594.1">
    <property type="nucleotide sequence ID" value="NZ_BMDY01000008.1"/>
</dbReference>
<keyword evidence="5" id="KW-0482">Metalloprotease</keyword>
<feature type="domain" description="MPN" evidence="7">
    <location>
        <begin position="102"/>
        <end position="224"/>
    </location>
</feature>
<sequence length="224" mass="24522">MAICDWPAEQRPREKLLSQGANSLSDAELLAIFLRVGCAGLDAVSLAQHLLSQFGSLRAVLAADQQRFCAERGLGSAKYAQLHASIEMSRRYLLADISEKSVLDSAESAKNYLSMELSHQQREVFAILLLDNQHRVLQFAPLFFGTIDAASVYPRVVVQRVLEKNAAAVIFAHNHPSGVAEPSLADKQITTKLIKALALIDVRVLDHVVVGCGETVSFAERGWI</sequence>
<name>A0ABQ1I2Y8_9ALTE</name>
<evidence type="ECO:0000313" key="8">
    <source>
        <dbReference type="EMBL" id="GGB03688.1"/>
    </source>
</evidence>
<gene>
    <name evidence="8" type="ORF">GCM10007414_16290</name>
</gene>
<comment type="similarity">
    <text evidence="6">Belongs to the UPF0758 family.</text>
</comment>
<dbReference type="Pfam" id="PF20582">
    <property type="entry name" value="UPF0758_N"/>
    <property type="match status" value="1"/>
</dbReference>
<dbReference type="NCBIfam" id="TIGR00608">
    <property type="entry name" value="radc"/>
    <property type="match status" value="1"/>
</dbReference>
<evidence type="ECO:0000256" key="2">
    <source>
        <dbReference type="ARBA" id="ARBA00022723"/>
    </source>
</evidence>
<dbReference type="PANTHER" id="PTHR30471:SF3">
    <property type="entry name" value="UPF0758 PROTEIN YEES-RELATED"/>
    <property type="match status" value="1"/>
</dbReference>
<evidence type="ECO:0000256" key="6">
    <source>
        <dbReference type="RuleBase" id="RU003797"/>
    </source>
</evidence>
<keyword evidence="1" id="KW-0645">Protease</keyword>
<comment type="caution">
    <text evidence="8">The sequence shown here is derived from an EMBL/GenBank/DDBJ whole genome shotgun (WGS) entry which is preliminary data.</text>
</comment>
<keyword evidence="2" id="KW-0479">Metal-binding</keyword>
<dbReference type="CDD" id="cd08071">
    <property type="entry name" value="MPN_DUF2466"/>
    <property type="match status" value="1"/>
</dbReference>
<keyword evidence="4" id="KW-0862">Zinc</keyword>
<evidence type="ECO:0000256" key="4">
    <source>
        <dbReference type="ARBA" id="ARBA00022833"/>
    </source>
</evidence>
<dbReference type="PANTHER" id="PTHR30471">
    <property type="entry name" value="DNA REPAIR PROTEIN RADC"/>
    <property type="match status" value="1"/>
</dbReference>
<evidence type="ECO:0000259" key="7">
    <source>
        <dbReference type="PROSITE" id="PS50249"/>
    </source>
</evidence>
<keyword evidence="9" id="KW-1185">Reference proteome</keyword>
<evidence type="ECO:0000256" key="1">
    <source>
        <dbReference type="ARBA" id="ARBA00022670"/>
    </source>
</evidence>
<keyword evidence="3" id="KW-0378">Hydrolase</keyword>
<dbReference type="InterPro" id="IPR037518">
    <property type="entry name" value="MPN"/>
</dbReference>